<evidence type="ECO:0000313" key="14">
    <source>
        <dbReference type="EMBL" id="STD83147.1"/>
    </source>
</evidence>
<evidence type="ECO:0000256" key="7">
    <source>
        <dbReference type="ARBA" id="ARBA00023277"/>
    </source>
</evidence>
<accession>A0A1L8TTR3</accession>
<protein>
    <recommendedName>
        <fullName evidence="5 8">Aldose 1-epimerase</fullName>
        <ecNumber evidence="4 8">5.1.3.3</ecNumber>
    </recommendedName>
</protein>
<dbReference type="InterPro" id="IPR014718">
    <property type="entry name" value="GH-type_carb-bd"/>
</dbReference>
<dbReference type="EC" id="5.1.3.3" evidence="4 8"/>
<dbReference type="PIRSF" id="PIRSF005096">
    <property type="entry name" value="GALM"/>
    <property type="match status" value="1"/>
</dbReference>
<dbReference type="UniPathway" id="UPA00242"/>
<keyword evidence="7 8" id="KW-0119">Carbohydrate metabolism</keyword>
<dbReference type="InterPro" id="IPR015443">
    <property type="entry name" value="Aldose_1-epimerase"/>
</dbReference>
<comment type="catalytic activity">
    <reaction evidence="1 8">
        <text>alpha-D-glucose = beta-D-glucose</text>
        <dbReference type="Rhea" id="RHEA:10264"/>
        <dbReference type="ChEBI" id="CHEBI:15903"/>
        <dbReference type="ChEBI" id="CHEBI:17925"/>
        <dbReference type="EC" id="5.1.3.3"/>
    </reaction>
</comment>
<dbReference type="Pfam" id="PF01263">
    <property type="entry name" value="Aldose_epim"/>
    <property type="match status" value="1"/>
</dbReference>
<dbReference type="InterPro" id="IPR011013">
    <property type="entry name" value="Gal_mutarotase_sf_dom"/>
</dbReference>
<dbReference type="InterPro" id="IPR047215">
    <property type="entry name" value="Galactose_mutarotase-like"/>
</dbReference>
<evidence type="ECO:0000313" key="15">
    <source>
        <dbReference type="Proteomes" id="UP000254807"/>
    </source>
</evidence>
<evidence type="ECO:0000313" key="12">
    <source>
        <dbReference type="EMBL" id="MXS25166.1"/>
    </source>
</evidence>
<dbReference type="Proteomes" id="UP000254807">
    <property type="component" value="Unassembled WGS sequence"/>
</dbReference>
<evidence type="ECO:0000256" key="6">
    <source>
        <dbReference type="ARBA" id="ARBA00023235"/>
    </source>
</evidence>
<dbReference type="EMBL" id="UFYW01000001">
    <property type="protein sequence ID" value="STD83147.1"/>
    <property type="molecule type" value="Genomic_DNA"/>
</dbReference>
<dbReference type="GO" id="GO:0006006">
    <property type="term" value="P:glucose metabolic process"/>
    <property type="evidence" value="ECO:0007669"/>
    <property type="project" value="TreeGrafter"/>
</dbReference>
<gene>
    <name evidence="14" type="primary">galM_2</name>
    <name evidence="13" type="ORF">EGM181_04835</name>
    <name evidence="12" type="ORF">GTI89_03620</name>
    <name evidence="14" type="ORF">NCTC12360_01607</name>
</gene>
<dbReference type="CDD" id="cd09019">
    <property type="entry name" value="galactose_mutarotase_like"/>
    <property type="match status" value="1"/>
</dbReference>
<feature type="active site" description="Proton donor" evidence="9">
    <location>
        <position position="173"/>
    </location>
</feature>
<dbReference type="Proteomes" id="UP000439965">
    <property type="component" value="Unassembled WGS sequence"/>
</dbReference>
<dbReference type="Gene3D" id="2.70.98.10">
    <property type="match status" value="1"/>
</dbReference>
<reference evidence="13 17" key="3">
    <citation type="submission" date="2020-03" db="EMBL/GenBank/DDBJ databases">
        <title>Characterization of ganglioside-mimicking enterococci.</title>
        <authorList>
            <person name="Patry R.T."/>
            <person name="Nothaft H."/>
            <person name="Bridger R."/>
            <person name="Shajahan A."/>
            <person name="Huynh S."/>
            <person name="Sanchez S."/>
            <person name="Azadi P."/>
            <person name="Cooper K."/>
            <person name="Miller W.G."/>
            <person name="Parker C.T."/>
            <person name="Wells L."/>
            <person name="Szymanski C.M."/>
        </authorList>
    </citation>
    <scope>NUCLEOTIDE SEQUENCE [LARGE SCALE GENOMIC DNA]</scope>
    <source>
        <strain evidence="13 17">EGM181</strain>
    </source>
</reference>
<dbReference type="PROSITE" id="PS00545">
    <property type="entry name" value="ALDOSE_1_EPIMERASE"/>
    <property type="match status" value="1"/>
</dbReference>
<dbReference type="AlphaFoldDB" id="A0A1L8TTR3"/>
<evidence type="ECO:0000313" key="13">
    <source>
        <dbReference type="EMBL" id="QOG29097.1"/>
    </source>
</evidence>
<evidence type="ECO:0000256" key="2">
    <source>
        <dbReference type="ARBA" id="ARBA00005028"/>
    </source>
</evidence>
<sequence length="328" mass="36382">MPSVQQRETEKMGTVYEVENDSGVKLVTSPEGARLLDWIVPIDGGRDLVVGYDTIAGHQKARYYGATIGPVAGRIAGTRFTIDGKEYQTEDNDNGNTLHGGFKGLDTDTWKAETFETETAAGVIYRTERKDGDSGFPGNVSYTVTYTLENDDSFTITYDATTDQPTLYNPTNHGYFNLTGDTRNPIDDHMVQINAEYVAETNPDVTTTGKKQPVADTKFDFRVARKMGTTLLDDPFLLDHTQDWDLKVTSPDEKVSITVTTDRPAVVIYTTRDGEEGAPMKTGPFANHGGMAIETQGVPGTEKYPQFGEILLRPEKPFHSVTRYRVFY</sequence>
<evidence type="ECO:0000256" key="11">
    <source>
        <dbReference type="PIRSR" id="PIRSR005096-3"/>
    </source>
</evidence>
<proteinExistence type="inferred from homology"/>
<evidence type="ECO:0000256" key="8">
    <source>
        <dbReference type="PIRNR" id="PIRNR005096"/>
    </source>
</evidence>
<dbReference type="PANTHER" id="PTHR10091:SF0">
    <property type="entry name" value="GALACTOSE MUTAROTASE"/>
    <property type="match status" value="1"/>
</dbReference>
<dbReference type="SUPFAM" id="SSF74650">
    <property type="entry name" value="Galactose mutarotase-like"/>
    <property type="match status" value="1"/>
</dbReference>
<reference evidence="12 16" key="2">
    <citation type="submission" date="2019-04" db="EMBL/GenBank/DDBJ databases">
        <title>Step-wise assembly of the neonatal virome modulated by breast feeding.</title>
        <authorList>
            <person name="Liang G."/>
            <person name="Bushman F."/>
        </authorList>
    </citation>
    <scope>NUCLEOTIDE SEQUENCE [LARGE SCALE GENOMIC DNA]</scope>
    <source>
        <strain evidence="12 16">E3404</strain>
    </source>
</reference>
<dbReference type="OrthoDB" id="9779408at2"/>
<feature type="binding site" evidence="11">
    <location>
        <begin position="173"/>
        <end position="175"/>
    </location>
    <ligand>
        <name>beta-D-galactose</name>
        <dbReference type="ChEBI" id="CHEBI:27667"/>
    </ligand>
</feature>
<dbReference type="GO" id="GO:0033499">
    <property type="term" value="P:galactose catabolic process via UDP-galactose, Leloir pathway"/>
    <property type="evidence" value="ECO:0007669"/>
    <property type="project" value="TreeGrafter"/>
</dbReference>
<dbReference type="InterPro" id="IPR018052">
    <property type="entry name" value="Ald1_epimerase_CS"/>
</dbReference>
<evidence type="ECO:0000313" key="16">
    <source>
        <dbReference type="Proteomes" id="UP000439965"/>
    </source>
</evidence>
<dbReference type="InterPro" id="IPR008183">
    <property type="entry name" value="Aldose_1/G6P_1-epimerase"/>
</dbReference>
<dbReference type="RefSeq" id="WP_005471910.1">
    <property type="nucleotide sequence ID" value="NZ_BTSN01000003.1"/>
</dbReference>
<feature type="binding site" evidence="10">
    <location>
        <position position="239"/>
    </location>
    <ligand>
        <name>beta-D-galactose</name>
        <dbReference type="ChEBI" id="CHEBI:27667"/>
    </ligand>
</feature>
<evidence type="ECO:0000256" key="1">
    <source>
        <dbReference type="ARBA" id="ARBA00001614"/>
    </source>
</evidence>
<dbReference type="Proteomes" id="UP000516696">
    <property type="component" value="Chromosome"/>
</dbReference>
<evidence type="ECO:0000256" key="10">
    <source>
        <dbReference type="PIRSR" id="PIRSR005096-2"/>
    </source>
</evidence>
<dbReference type="GO" id="GO:0005737">
    <property type="term" value="C:cytoplasm"/>
    <property type="evidence" value="ECO:0007669"/>
    <property type="project" value="TreeGrafter"/>
</dbReference>
<evidence type="ECO:0000256" key="4">
    <source>
        <dbReference type="ARBA" id="ARBA00013185"/>
    </source>
</evidence>
<dbReference type="EMBL" id="CP050485">
    <property type="protein sequence ID" value="QOG29097.1"/>
    <property type="molecule type" value="Genomic_DNA"/>
</dbReference>
<reference evidence="14 15" key="1">
    <citation type="submission" date="2018-06" db="EMBL/GenBank/DDBJ databases">
        <authorList>
            <consortium name="Pathogen Informatics"/>
            <person name="Doyle S."/>
        </authorList>
    </citation>
    <scope>NUCLEOTIDE SEQUENCE [LARGE SCALE GENOMIC DNA]</scope>
    <source>
        <strain evidence="14 15">NCTC12360</strain>
    </source>
</reference>
<keyword evidence="6 8" id="KW-0413">Isomerase</keyword>
<dbReference type="GeneID" id="93223382"/>
<dbReference type="EMBL" id="WVTI01000002">
    <property type="protein sequence ID" value="MXS25166.1"/>
    <property type="molecule type" value="Genomic_DNA"/>
</dbReference>
<feature type="active site" description="Proton acceptor" evidence="9">
    <location>
        <position position="294"/>
    </location>
</feature>
<keyword evidence="15" id="KW-1185">Reference proteome</keyword>
<comment type="pathway">
    <text evidence="2 8">Carbohydrate metabolism; hexose metabolism.</text>
</comment>
<evidence type="ECO:0000256" key="3">
    <source>
        <dbReference type="ARBA" id="ARBA00006206"/>
    </source>
</evidence>
<evidence type="ECO:0000256" key="9">
    <source>
        <dbReference type="PIRSR" id="PIRSR005096-1"/>
    </source>
</evidence>
<dbReference type="PANTHER" id="PTHR10091">
    <property type="entry name" value="ALDOSE-1-EPIMERASE"/>
    <property type="match status" value="1"/>
</dbReference>
<dbReference type="GO" id="GO:0030246">
    <property type="term" value="F:carbohydrate binding"/>
    <property type="evidence" value="ECO:0007669"/>
    <property type="project" value="InterPro"/>
</dbReference>
<evidence type="ECO:0000313" key="17">
    <source>
        <dbReference type="Proteomes" id="UP000516696"/>
    </source>
</evidence>
<comment type="similarity">
    <text evidence="3 8">Belongs to the aldose epimerase family.</text>
</comment>
<dbReference type="GO" id="GO:0004034">
    <property type="term" value="F:aldose 1-epimerase activity"/>
    <property type="evidence" value="ECO:0007669"/>
    <property type="project" value="UniProtKB-EC"/>
</dbReference>
<name>A0A1L8TTR3_ENTGA</name>
<organism evidence="14 15">
    <name type="scientific">Enterococcus gallinarum</name>
    <dbReference type="NCBI Taxonomy" id="1353"/>
    <lineage>
        <taxon>Bacteria</taxon>
        <taxon>Bacillati</taxon>
        <taxon>Bacillota</taxon>
        <taxon>Bacilli</taxon>
        <taxon>Lactobacillales</taxon>
        <taxon>Enterococcaceae</taxon>
        <taxon>Enterococcus</taxon>
    </lineage>
</organism>
<evidence type="ECO:0000256" key="5">
    <source>
        <dbReference type="ARBA" id="ARBA00014165"/>
    </source>
</evidence>